<evidence type="ECO:0000313" key="2">
    <source>
        <dbReference type="Proteomes" id="UP000001881"/>
    </source>
</evidence>
<dbReference type="AlphaFoldDB" id="F7W9S7"/>
<dbReference type="VEuPathDB" id="FungiDB:SMAC_08517"/>
<keyword evidence="2" id="KW-1185">Reference proteome</keyword>
<gene>
    <name evidence="1" type="ORF">SMAC_08517</name>
</gene>
<proteinExistence type="predicted"/>
<evidence type="ECO:0000313" key="1">
    <source>
        <dbReference type="EMBL" id="CCC14068.1"/>
    </source>
</evidence>
<dbReference type="Proteomes" id="UP000001881">
    <property type="component" value="Unassembled WGS sequence"/>
</dbReference>
<comment type="caution">
    <text evidence="1">The sequence shown here is derived from an EMBL/GenBank/DDBJ whole genome shotgun (WGS) entry which is preliminary data.</text>
</comment>
<dbReference type="EMBL" id="CABT02000054">
    <property type="protein sequence ID" value="CCC14068.1"/>
    <property type="molecule type" value="Genomic_DNA"/>
</dbReference>
<dbReference type="HOGENOM" id="CLU_2723824_0_0_1"/>
<organism evidence="1 2">
    <name type="scientific">Sordaria macrospora (strain ATCC MYA-333 / DSM 997 / K(L3346) / K-hell)</name>
    <dbReference type="NCBI Taxonomy" id="771870"/>
    <lineage>
        <taxon>Eukaryota</taxon>
        <taxon>Fungi</taxon>
        <taxon>Dikarya</taxon>
        <taxon>Ascomycota</taxon>
        <taxon>Pezizomycotina</taxon>
        <taxon>Sordariomycetes</taxon>
        <taxon>Sordariomycetidae</taxon>
        <taxon>Sordariales</taxon>
        <taxon>Sordariaceae</taxon>
        <taxon>Sordaria</taxon>
    </lineage>
</organism>
<name>F7W9S7_SORMK</name>
<reference evidence="1 2" key="1">
    <citation type="journal article" date="2010" name="PLoS Genet.">
        <title>De novo assembly of a 40 Mb eukaryotic genome from short sequence reads: Sordaria macrospora, a model organism for fungal morphogenesis.</title>
        <authorList>
            <person name="Nowrousian M."/>
            <person name="Stajich J."/>
            <person name="Chu M."/>
            <person name="Engh I."/>
            <person name="Espagne E."/>
            <person name="Halliday K."/>
            <person name="Kamerewerd J."/>
            <person name="Kempken F."/>
            <person name="Knab B."/>
            <person name="Kuo H.C."/>
            <person name="Osiewacz H.D."/>
            <person name="Poeggeler S."/>
            <person name="Read N."/>
            <person name="Seiler S."/>
            <person name="Smith K."/>
            <person name="Zickler D."/>
            <person name="Kueck U."/>
            <person name="Freitag M."/>
        </authorList>
    </citation>
    <scope>NUCLEOTIDE SEQUENCE [LARGE SCALE GENOMIC DNA]</scope>
    <source>
        <strain evidence="2">ATCC MYA-333 / DSM 997 / K(L3346) / K-hell</strain>
        <tissue evidence="1">Mycelium</tissue>
    </source>
</reference>
<sequence>MLRGQQHSWQHNNINQHCNHETGTLSSISLITLTFSPTVLWLPQALLLPEIQATSSQYRRRRPSNNYKAHSE</sequence>
<protein>
    <submittedName>
        <fullName evidence="1">WGS project CABT00000000 data, contig 2.54</fullName>
    </submittedName>
</protein>
<accession>F7W9S7</accession>
<dbReference type="InParanoid" id="F7W9S7"/>